<dbReference type="EMBL" id="JAGFBS010000055">
    <property type="protein sequence ID" value="KAG6370189.1"/>
    <property type="molecule type" value="Genomic_DNA"/>
</dbReference>
<dbReference type="Pfam" id="PF12449">
    <property type="entry name" value="DUF3684"/>
    <property type="match status" value="1"/>
</dbReference>
<name>A0A8I2YDT1_9AGAM</name>
<dbReference type="PANTHER" id="PTHR47839:SF1">
    <property type="entry name" value="DOMAIN PROTEIN, PUTATIVE (AFU_ORTHOLOGUE AFUA_6G04830)-RELATED"/>
    <property type="match status" value="1"/>
</dbReference>
<reference evidence="1" key="1">
    <citation type="submission" date="2021-03" db="EMBL/GenBank/DDBJ databases">
        <title>Evolutionary innovations through gain and loss of genes in the ectomycorrhizal Boletales.</title>
        <authorList>
            <person name="Wu G."/>
            <person name="Miyauchi S."/>
            <person name="Morin E."/>
            <person name="Yang Z.-L."/>
            <person name="Xu J."/>
            <person name="Martin F.M."/>
        </authorList>
    </citation>
    <scope>NUCLEOTIDE SEQUENCE</scope>
    <source>
        <strain evidence="1">BR01</strain>
    </source>
</reference>
<comment type="caution">
    <text evidence="1">The sequence shown here is derived from an EMBL/GenBank/DDBJ whole genome shotgun (WGS) entry which is preliminary data.</text>
</comment>
<keyword evidence="2" id="KW-1185">Reference proteome</keyword>
<protein>
    <submittedName>
        <fullName evidence="1">Uncharacterized protein</fullName>
    </submittedName>
</protein>
<dbReference type="AlphaFoldDB" id="A0A8I2YDT1"/>
<evidence type="ECO:0000313" key="2">
    <source>
        <dbReference type="Proteomes" id="UP000683000"/>
    </source>
</evidence>
<sequence>MPTQCYLGSKGEFHSKLFAFVDFGPVANRLLSACGSKGEPSIDEVAEILISDPKRFYALSGGYENHAITIGTKRTMKVSPILLGVRRQKAPKTSLDEAVLAEWDEEGWEDLHDLRKPKAYQLFGDSIFAAPQEDLLESAQAVMQSEGIIS</sequence>
<dbReference type="Proteomes" id="UP000683000">
    <property type="component" value="Unassembled WGS sequence"/>
</dbReference>
<dbReference type="PANTHER" id="PTHR47839">
    <property type="entry name" value="DOMAIN PROTEIN, PUTATIVE (AFU_ORTHOLOGUE AFUA_6G04830)-RELATED"/>
    <property type="match status" value="1"/>
</dbReference>
<proteinExistence type="predicted"/>
<organism evidence="1 2">
    <name type="scientific">Boletus reticuloceps</name>
    <dbReference type="NCBI Taxonomy" id="495285"/>
    <lineage>
        <taxon>Eukaryota</taxon>
        <taxon>Fungi</taxon>
        <taxon>Dikarya</taxon>
        <taxon>Basidiomycota</taxon>
        <taxon>Agaricomycotina</taxon>
        <taxon>Agaricomycetes</taxon>
        <taxon>Agaricomycetidae</taxon>
        <taxon>Boletales</taxon>
        <taxon>Boletineae</taxon>
        <taxon>Boletaceae</taxon>
        <taxon>Boletoideae</taxon>
        <taxon>Boletus</taxon>
    </lineage>
</organism>
<dbReference type="InterPro" id="IPR022155">
    <property type="entry name" value="DUF3684"/>
</dbReference>
<dbReference type="OrthoDB" id="2689410at2759"/>
<evidence type="ECO:0000313" key="1">
    <source>
        <dbReference type="EMBL" id="KAG6370189.1"/>
    </source>
</evidence>
<gene>
    <name evidence="1" type="ORF">JVT61DRAFT_12337</name>
</gene>
<accession>A0A8I2YDT1</accession>